<feature type="compositionally biased region" description="Polar residues" evidence="1">
    <location>
        <begin position="64"/>
        <end position="86"/>
    </location>
</feature>
<name>A0AAN6QFM9_9PEZI</name>
<feature type="region of interest" description="Disordered" evidence="1">
    <location>
        <begin position="1"/>
        <end position="103"/>
    </location>
</feature>
<protein>
    <submittedName>
        <fullName evidence="2">Uncharacterized protein</fullName>
    </submittedName>
</protein>
<sequence length="203" mass="21742">MSTRAGVLTQETLVPANAPSLRDGRMNGGRLATVSCPQNVPSCAAGSSPPALISAQVGGPTPQPTRQSDVSASGDTDRSQGSQSAGASDPALQPPQDPLPEADAIPEAASSALNDAWNYSVPVPGSKNSRRIFLKAPFVWGQWSQEEWLERFTFVRKELEALVYNYLRLLNVESRPVYSPRMVGTCPSDARPSVIVTCRDVDF</sequence>
<organism evidence="2 3">
    <name type="scientific">Parathielavia hyrcaniae</name>
    <dbReference type="NCBI Taxonomy" id="113614"/>
    <lineage>
        <taxon>Eukaryota</taxon>
        <taxon>Fungi</taxon>
        <taxon>Dikarya</taxon>
        <taxon>Ascomycota</taxon>
        <taxon>Pezizomycotina</taxon>
        <taxon>Sordariomycetes</taxon>
        <taxon>Sordariomycetidae</taxon>
        <taxon>Sordariales</taxon>
        <taxon>Chaetomiaceae</taxon>
        <taxon>Parathielavia</taxon>
    </lineage>
</organism>
<reference evidence="2" key="2">
    <citation type="submission" date="2023-05" db="EMBL/GenBank/DDBJ databases">
        <authorList>
            <consortium name="Lawrence Berkeley National Laboratory"/>
            <person name="Steindorff A."/>
            <person name="Hensen N."/>
            <person name="Bonometti L."/>
            <person name="Westerberg I."/>
            <person name="Brannstrom I.O."/>
            <person name="Guillou S."/>
            <person name="Cros-Aarteil S."/>
            <person name="Calhoun S."/>
            <person name="Haridas S."/>
            <person name="Kuo A."/>
            <person name="Mondo S."/>
            <person name="Pangilinan J."/>
            <person name="Riley R."/>
            <person name="Labutti K."/>
            <person name="Andreopoulos B."/>
            <person name="Lipzen A."/>
            <person name="Chen C."/>
            <person name="Yanf M."/>
            <person name="Daum C."/>
            <person name="Ng V."/>
            <person name="Clum A."/>
            <person name="Ohm R."/>
            <person name="Martin F."/>
            <person name="Silar P."/>
            <person name="Natvig D."/>
            <person name="Lalanne C."/>
            <person name="Gautier V."/>
            <person name="Ament-Velasquez S.L."/>
            <person name="Kruys A."/>
            <person name="Hutchinson M.I."/>
            <person name="Powell A.J."/>
            <person name="Barry K."/>
            <person name="Miller A.N."/>
            <person name="Grigoriev I.V."/>
            <person name="Debuchy R."/>
            <person name="Gladieux P."/>
            <person name="Thoren M.H."/>
            <person name="Johannesson H."/>
        </authorList>
    </citation>
    <scope>NUCLEOTIDE SEQUENCE</scope>
    <source>
        <strain evidence="2">CBS 757.83</strain>
    </source>
</reference>
<evidence type="ECO:0000313" key="2">
    <source>
        <dbReference type="EMBL" id="KAK4106357.1"/>
    </source>
</evidence>
<evidence type="ECO:0000313" key="3">
    <source>
        <dbReference type="Proteomes" id="UP001305647"/>
    </source>
</evidence>
<accession>A0AAN6QFM9</accession>
<gene>
    <name evidence="2" type="ORF">N658DRAFT_16219</name>
</gene>
<dbReference type="EMBL" id="MU863624">
    <property type="protein sequence ID" value="KAK4106357.1"/>
    <property type="molecule type" value="Genomic_DNA"/>
</dbReference>
<dbReference type="AlphaFoldDB" id="A0AAN6QFM9"/>
<evidence type="ECO:0000256" key="1">
    <source>
        <dbReference type="SAM" id="MobiDB-lite"/>
    </source>
</evidence>
<proteinExistence type="predicted"/>
<comment type="caution">
    <text evidence="2">The sequence shown here is derived from an EMBL/GenBank/DDBJ whole genome shotgun (WGS) entry which is preliminary data.</text>
</comment>
<reference evidence="2" key="1">
    <citation type="journal article" date="2023" name="Mol. Phylogenet. Evol.">
        <title>Genome-scale phylogeny and comparative genomics of the fungal order Sordariales.</title>
        <authorList>
            <person name="Hensen N."/>
            <person name="Bonometti L."/>
            <person name="Westerberg I."/>
            <person name="Brannstrom I.O."/>
            <person name="Guillou S."/>
            <person name="Cros-Aarteil S."/>
            <person name="Calhoun S."/>
            <person name="Haridas S."/>
            <person name="Kuo A."/>
            <person name="Mondo S."/>
            <person name="Pangilinan J."/>
            <person name="Riley R."/>
            <person name="LaButti K."/>
            <person name="Andreopoulos B."/>
            <person name="Lipzen A."/>
            <person name="Chen C."/>
            <person name="Yan M."/>
            <person name="Daum C."/>
            <person name="Ng V."/>
            <person name="Clum A."/>
            <person name="Steindorff A."/>
            <person name="Ohm R.A."/>
            <person name="Martin F."/>
            <person name="Silar P."/>
            <person name="Natvig D.O."/>
            <person name="Lalanne C."/>
            <person name="Gautier V."/>
            <person name="Ament-Velasquez S.L."/>
            <person name="Kruys A."/>
            <person name="Hutchinson M.I."/>
            <person name="Powell A.J."/>
            <person name="Barry K."/>
            <person name="Miller A.N."/>
            <person name="Grigoriev I.V."/>
            <person name="Debuchy R."/>
            <person name="Gladieux P."/>
            <person name="Hiltunen Thoren M."/>
            <person name="Johannesson H."/>
        </authorList>
    </citation>
    <scope>NUCLEOTIDE SEQUENCE</scope>
    <source>
        <strain evidence="2">CBS 757.83</strain>
    </source>
</reference>
<dbReference type="Proteomes" id="UP001305647">
    <property type="component" value="Unassembled WGS sequence"/>
</dbReference>
<keyword evidence="3" id="KW-1185">Reference proteome</keyword>